<gene>
    <name evidence="1" type="ORF">LCGC14_2648350</name>
</gene>
<name>A0A0F9C620_9ZZZZ</name>
<dbReference type="AlphaFoldDB" id="A0A0F9C620"/>
<comment type="caution">
    <text evidence="1">The sequence shown here is derived from an EMBL/GenBank/DDBJ whole genome shotgun (WGS) entry which is preliminary data.</text>
</comment>
<reference evidence="1" key="1">
    <citation type="journal article" date="2015" name="Nature">
        <title>Complex archaea that bridge the gap between prokaryotes and eukaryotes.</title>
        <authorList>
            <person name="Spang A."/>
            <person name="Saw J.H."/>
            <person name="Jorgensen S.L."/>
            <person name="Zaremba-Niedzwiedzka K."/>
            <person name="Martijn J."/>
            <person name="Lind A.E."/>
            <person name="van Eijk R."/>
            <person name="Schleper C."/>
            <person name="Guy L."/>
            <person name="Ettema T.J."/>
        </authorList>
    </citation>
    <scope>NUCLEOTIDE SEQUENCE</scope>
</reference>
<organism evidence="1">
    <name type="scientific">marine sediment metagenome</name>
    <dbReference type="NCBI Taxonomy" id="412755"/>
    <lineage>
        <taxon>unclassified sequences</taxon>
        <taxon>metagenomes</taxon>
        <taxon>ecological metagenomes</taxon>
    </lineage>
</organism>
<sequence length="62" mass="7162">MRFNKLFRYEADCANSIIILDVEGREVAQIYQMEEVELTADDHEAAQLIVNALNEYEPGRSE</sequence>
<proteinExistence type="predicted"/>
<accession>A0A0F9C620</accession>
<evidence type="ECO:0000313" key="1">
    <source>
        <dbReference type="EMBL" id="KKK97879.1"/>
    </source>
</evidence>
<dbReference type="EMBL" id="LAZR01045854">
    <property type="protein sequence ID" value="KKK97879.1"/>
    <property type="molecule type" value="Genomic_DNA"/>
</dbReference>
<protein>
    <submittedName>
        <fullName evidence="1">Uncharacterized protein</fullName>
    </submittedName>
</protein>